<dbReference type="Gene3D" id="1.25.40.10">
    <property type="entry name" value="Tetratricopeptide repeat domain"/>
    <property type="match status" value="1"/>
</dbReference>
<gene>
    <name evidence="2" type="ordered locus">swp_3565</name>
</gene>
<dbReference type="EMBL" id="CP000472">
    <property type="protein sequence ID" value="ACJ30257.1"/>
    <property type="molecule type" value="Genomic_DNA"/>
</dbReference>
<dbReference type="eggNOG" id="ENOG5032EWZ">
    <property type="taxonomic scope" value="Bacteria"/>
</dbReference>
<dbReference type="RefSeq" id="WP_020913603.1">
    <property type="nucleotide sequence ID" value="NC_011566.1"/>
</dbReference>
<evidence type="ECO:0008006" key="4">
    <source>
        <dbReference type="Google" id="ProtNLM"/>
    </source>
</evidence>
<accession>B8CQC7</accession>
<name>B8CQC7_SHEPW</name>
<keyword evidence="3" id="KW-1185">Reference proteome</keyword>
<keyword evidence="1" id="KW-1133">Transmembrane helix</keyword>
<evidence type="ECO:0000256" key="1">
    <source>
        <dbReference type="SAM" id="Phobius"/>
    </source>
</evidence>
<sequence length="384" mass="43115">MSHLRIKLAVVIALTILILGFIFYPQDKFTPMKKGAVIVLPVKSALTTHAALWQQYAQQESIIALLHQSNTYPILQVEDVINLLAQNASYIEDTRPLKLSQLLTQSGAALVAETTLSKDNGSYHLNYHLYGPNLQQTGQVSAETIKLLYLDFAELINQKTAAAVSAKNITSTYFFDNQRLILALQLLQYSELDGAEIQLDKLLVAEENNLIAQRQKAEILLKKGEYSKVDKRVNSGLIQANAINNRRESARLGLTLSKSYIEQGELTRALSMLSLSRTHAANSQDWLYLAYIAAWAGYVNQRLGRYDTASQQYQLSVDYHQMVGDQAGQVIALNNLARLALIEYNYSAAYKYVKQSVDIVTQKQLIKLKDETMLLLSKVENKLQ</sequence>
<dbReference type="Proteomes" id="UP000000753">
    <property type="component" value="Chromosome"/>
</dbReference>
<dbReference type="SUPFAM" id="SSF48452">
    <property type="entry name" value="TPR-like"/>
    <property type="match status" value="1"/>
</dbReference>
<evidence type="ECO:0000313" key="2">
    <source>
        <dbReference type="EMBL" id="ACJ30257.1"/>
    </source>
</evidence>
<dbReference type="AlphaFoldDB" id="B8CQC7"/>
<keyword evidence="1" id="KW-0812">Transmembrane</keyword>
<evidence type="ECO:0000313" key="3">
    <source>
        <dbReference type="Proteomes" id="UP000000753"/>
    </source>
</evidence>
<keyword evidence="1" id="KW-0472">Membrane</keyword>
<proteinExistence type="predicted"/>
<dbReference type="InterPro" id="IPR011990">
    <property type="entry name" value="TPR-like_helical_dom_sf"/>
</dbReference>
<dbReference type="KEGG" id="swp:swp_3565"/>
<protein>
    <recommendedName>
        <fullName evidence="4">TPR repeat protein</fullName>
    </recommendedName>
</protein>
<reference evidence="2 3" key="1">
    <citation type="journal article" date="2008" name="PLoS ONE">
        <title>Environmental adaptation: genomic analysis of the piezotolerant and psychrotolerant deep-sea iron reducing bacterium Shewanella piezotolerans WP3.</title>
        <authorList>
            <person name="Wang F."/>
            <person name="Wang J."/>
            <person name="Jian H."/>
            <person name="Zhang B."/>
            <person name="Li S."/>
            <person name="Wang F."/>
            <person name="Zeng X."/>
            <person name="Gao L."/>
            <person name="Bartlett D.H."/>
            <person name="Yu J."/>
            <person name="Hu S."/>
            <person name="Xiao X."/>
        </authorList>
    </citation>
    <scope>NUCLEOTIDE SEQUENCE [LARGE SCALE GENOMIC DNA]</scope>
    <source>
        <strain evidence="3">WP3 / JCM 13877</strain>
    </source>
</reference>
<dbReference type="HOGENOM" id="CLU_683141_0_0_6"/>
<feature type="transmembrane region" description="Helical" evidence="1">
    <location>
        <begin position="6"/>
        <end position="24"/>
    </location>
</feature>
<organism evidence="2 3">
    <name type="scientific">Shewanella piezotolerans (strain WP3 / JCM 13877)</name>
    <dbReference type="NCBI Taxonomy" id="225849"/>
    <lineage>
        <taxon>Bacteria</taxon>
        <taxon>Pseudomonadati</taxon>
        <taxon>Pseudomonadota</taxon>
        <taxon>Gammaproteobacteria</taxon>
        <taxon>Alteromonadales</taxon>
        <taxon>Shewanellaceae</taxon>
        <taxon>Shewanella</taxon>
    </lineage>
</organism>
<dbReference type="OrthoDB" id="6255772at2"/>